<gene>
    <name evidence="1" type="ORF">COLO4_21363</name>
</gene>
<organism evidence="1 2">
    <name type="scientific">Corchorus olitorius</name>
    <dbReference type="NCBI Taxonomy" id="93759"/>
    <lineage>
        <taxon>Eukaryota</taxon>
        <taxon>Viridiplantae</taxon>
        <taxon>Streptophyta</taxon>
        <taxon>Embryophyta</taxon>
        <taxon>Tracheophyta</taxon>
        <taxon>Spermatophyta</taxon>
        <taxon>Magnoliopsida</taxon>
        <taxon>eudicotyledons</taxon>
        <taxon>Gunneridae</taxon>
        <taxon>Pentapetalae</taxon>
        <taxon>rosids</taxon>
        <taxon>malvids</taxon>
        <taxon>Malvales</taxon>
        <taxon>Malvaceae</taxon>
        <taxon>Grewioideae</taxon>
        <taxon>Apeibeae</taxon>
        <taxon>Corchorus</taxon>
    </lineage>
</organism>
<name>A0A1R3ITQ0_9ROSI</name>
<keyword evidence="1" id="KW-0347">Helicase</keyword>
<keyword evidence="1" id="KW-0378">Hydrolase</keyword>
<comment type="caution">
    <text evidence="1">The sequence shown here is derived from an EMBL/GenBank/DDBJ whole genome shotgun (WGS) entry which is preliminary data.</text>
</comment>
<dbReference type="GO" id="GO:0004386">
    <property type="term" value="F:helicase activity"/>
    <property type="evidence" value="ECO:0007669"/>
    <property type="project" value="UniProtKB-KW"/>
</dbReference>
<reference evidence="2" key="1">
    <citation type="submission" date="2013-09" db="EMBL/GenBank/DDBJ databases">
        <title>Corchorus olitorius genome sequencing.</title>
        <authorList>
            <person name="Alam M."/>
            <person name="Haque M.S."/>
            <person name="Islam M.S."/>
            <person name="Emdad E.M."/>
            <person name="Islam M.M."/>
            <person name="Ahmed B."/>
            <person name="Halim A."/>
            <person name="Hossen Q.M.M."/>
            <person name="Hossain M.Z."/>
            <person name="Ahmed R."/>
            <person name="Khan M.M."/>
            <person name="Islam R."/>
            <person name="Rashid M.M."/>
            <person name="Khan S.A."/>
            <person name="Rahman M.S."/>
            <person name="Alam M."/>
            <person name="Yahiya A.S."/>
            <person name="Khan M.S."/>
            <person name="Azam M.S."/>
            <person name="Haque T."/>
            <person name="Lashkar M.Z.H."/>
            <person name="Akhand A.I."/>
            <person name="Morshed G."/>
            <person name="Roy S."/>
            <person name="Uddin K.S."/>
            <person name="Rabeya T."/>
            <person name="Hossain A.S."/>
            <person name="Chowdhury A."/>
            <person name="Snigdha A.R."/>
            <person name="Mortoza M.S."/>
            <person name="Matin S.A."/>
            <person name="Hoque S.M.E."/>
            <person name="Islam M.K."/>
            <person name="Roy D.K."/>
            <person name="Haider R."/>
            <person name="Moosa M.M."/>
            <person name="Elias S.M."/>
            <person name="Hasan A.M."/>
            <person name="Jahan S."/>
            <person name="Shafiuddin M."/>
            <person name="Mahmood N."/>
            <person name="Shommy N.S."/>
        </authorList>
    </citation>
    <scope>NUCLEOTIDE SEQUENCE [LARGE SCALE GENOMIC DNA]</scope>
    <source>
        <strain evidence="2">cv. O-4</strain>
    </source>
</reference>
<protein>
    <submittedName>
        <fullName evidence="1">ATP-dependent DNA helicase PIF1</fullName>
    </submittedName>
</protein>
<keyword evidence="1" id="KW-0547">Nucleotide-binding</keyword>
<keyword evidence="2" id="KW-1185">Reference proteome</keyword>
<evidence type="ECO:0000313" key="2">
    <source>
        <dbReference type="Proteomes" id="UP000187203"/>
    </source>
</evidence>
<accession>A0A1R3ITQ0</accession>
<dbReference type="EMBL" id="AWUE01017648">
    <property type="protein sequence ID" value="OMO85958.1"/>
    <property type="molecule type" value="Genomic_DNA"/>
</dbReference>
<evidence type="ECO:0000313" key="1">
    <source>
        <dbReference type="EMBL" id="OMO85958.1"/>
    </source>
</evidence>
<dbReference type="AlphaFoldDB" id="A0A1R3ITQ0"/>
<keyword evidence="1" id="KW-0067">ATP-binding</keyword>
<dbReference type="Proteomes" id="UP000187203">
    <property type="component" value="Unassembled WGS sequence"/>
</dbReference>
<proteinExistence type="predicted"/>
<sequence>MDRKQGYGDRQNLSQKGAYPSQMTFYDGHCDVYRPSYLLQSQMLKYDRLSQIIVNCDRLHGVGDGVHPVAVGQARGQSLTLIRRLGLS</sequence>